<organism evidence="5 6">
    <name type="scientific">Microbacterium profundi</name>
    <dbReference type="NCBI Taxonomy" id="450380"/>
    <lineage>
        <taxon>Bacteria</taxon>
        <taxon>Bacillati</taxon>
        <taxon>Actinomycetota</taxon>
        <taxon>Actinomycetes</taxon>
        <taxon>Micrococcales</taxon>
        <taxon>Microbacteriaceae</taxon>
        <taxon>Microbacterium</taxon>
    </lineage>
</organism>
<dbReference type="EMBL" id="JBFBMH010000022">
    <property type="protein sequence ID" value="MEW1976102.1"/>
    <property type="molecule type" value="Genomic_DNA"/>
</dbReference>
<evidence type="ECO:0000259" key="4">
    <source>
        <dbReference type="PROSITE" id="PS50932"/>
    </source>
</evidence>
<protein>
    <submittedName>
        <fullName evidence="5">LacI family DNA-binding transcriptional regulator</fullName>
    </submittedName>
</protein>
<dbReference type="SUPFAM" id="SSF53822">
    <property type="entry name" value="Periplasmic binding protein-like I"/>
    <property type="match status" value="1"/>
</dbReference>
<dbReference type="SUPFAM" id="SSF47413">
    <property type="entry name" value="lambda repressor-like DNA-binding domains"/>
    <property type="match status" value="1"/>
</dbReference>
<accession>A0ABV3LL51</accession>
<evidence type="ECO:0000256" key="3">
    <source>
        <dbReference type="ARBA" id="ARBA00023163"/>
    </source>
</evidence>
<name>A0ABV3LL51_9MICO</name>
<dbReference type="PANTHER" id="PTHR30146:SF153">
    <property type="entry name" value="LACTOSE OPERON REPRESSOR"/>
    <property type="match status" value="1"/>
</dbReference>
<dbReference type="InterPro" id="IPR000843">
    <property type="entry name" value="HTH_LacI"/>
</dbReference>
<dbReference type="Gene3D" id="1.10.260.40">
    <property type="entry name" value="lambda repressor-like DNA-binding domains"/>
    <property type="match status" value="1"/>
</dbReference>
<dbReference type="InterPro" id="IPR028082">
    <property type="entry name" value="Peripla_BP_I"/>
</dbReference>
<comment type="caution">
    <text evidence="5">The sequence shown here is derived from an EMBL/GenBank/DDBJ whole genome shotgun (WGS) entry which is preliminary data.</text>
</comment>
<evidence type="ECO:0000256" key="2">
    <source>
        <dbReference type="ARBA" id="ARBA00023125"/>
    </source>
</evidence>
<keyword evidence="2 5" id="KW-0238">DNA-binding</keyword>
<keyword evidence="3" id="KW-0804">Transcription</keyword>
<reference evidence="5 6" key="1">
    <citation type="submission" date="2024-06" db="EMBL/GenBank/DDBJ databases">
        <title>The Natural Products Discovery Center: Release of the First 8490 Sequenced Strains for Exploring Actinobacteria Biosynthetic Diversity.</title>
        <authorList>
            <person name="Kalkreuter E."/>
            <person name="Kautsar S.A."/>
            <person name="Yang D."/>
            <person name="Bader C.D."/>
            <person name="Teijaro C.N."/>
            <person name="Fluegel L."/>
            <person name="Davis C.M."/>
            <person name="Simpson J.R."/>
            <person name="Lauterbach L."/>
            <person name="Steele A.D."/>
            <person name="Gui C."/>
            <person name="Meng S."/>
            <person name="Li G."/>
            <person name="Viehrig K."/>
            <person name="Ye F."/>
            <person name="Su P."/>
            <person name="Kiefer A.F."/>
            <person name="Nichols A."/>
            <person name="Cepeda A.J."/>
            <person name="Yan W."/>
            <person name="Fan B."/>
            <person name="Jiang Y."/>
            <person name="Adhikari A."/>
            <person name="Zheng C.-J."/>
            <person name="Schuster L."/>
            <person name="Cowan T.M."/>
            <person name="Smanski M.J."/>
            <person name="Chevrette M.G."/>
            <person name="De Carvalho L.P.S."/>
            <person name="Shen B."/>
        </authorList>
    </citation>
    <scope>NUCLEOTIDE SEQUENCE [LARGE SCALE GENOMIC DNA]</scope>
    <source>
        <strain evidence="5 6">NPDC077434</strain>
    </source>
</reference>
<evidence type="ECO:0000313" key="5">
    <source>
        <dbReference type="EMBL" id="MEW1976102.1"/>
    </source>
</evidence>
<dbReference type="PROSITE" id="PS50932">
    <property type="entry name" value="HTH_LACI_2"/>
    <property type="match status" value="1"/>
</dbReference>
<dbReference type="CDD" id="cd01392">
    <property type="entry name" value="HTH_LacI"/>
    <property type="match status" value="1"/>
</dbReference>
<keyword evidence="1" id="KW-0805">Transcription regulation</keyword>
<gene>
    <name evidence="5" type="ORF">AB0301_13670</name>
</gene>
<dbReference type="SMART" id="SM00354">
    <property type="entry name" value="HTH_LACI"/>
    <property type="match status" value="1"/>
</dbReference>
<evidence type="ECO:0000313" key="6">
    <source>
        <dbReference type="Proteomes" id="UP001553715"/>
    </source>
</evidence>
<dbReference type="RefSeq" id="WP_052166701.1">
    <property type="nucleotide sequence ID" value="NZ_JBFBMH010000022.1"/>
</dbReference>
<proteinExistence type="predicted"/>
<dbReference type="Pfam" id="PF00356">
    <property type="entry name" value="LacI"/>
    <property type="match status" value="1"/>
</dbReference>
<evidence type="ECO:0000256" key="1">
    <source>
        <dbReference type="ARBA" id="ARBA00023015"/>
    </source>
</evidence>
<feature type="domain" description="HTH lacI-type" evidence="4">
    <location>
        <begin position="2"/>
        <end position="56"/>
    </location>
</feature>
<dbReference type="GO" id="GO:0003677">
    <property type="term" value="F:DNA binding"/>
    <property type="evidence" value="ECO:0007669"/>
    <property type="project" value="UniProtKB-KW"/>
</dbReference>
<dbReference type="InterPro" id="IPR010982">
    <property type="entry name" value="Lambda_DNA-bd_dom_sf"/>
</dbReference>
<dbReference type="Pfam" id="PF13377">
    <property type="entry name" value="Peripla_BP_3"/>
    <property type="match status" value="1"/>
</dbReference>
<dbReference type="Proteomes" id="UP001553715">
    <property type="component" value="Unassembled WGS sequence"/>
</dbReference>
<keyword evidence="6" id="KW-1185">Reference proteome</keyword>
<dbReference type="Gene3D" id="3.40.50.2300">
    <property type="match status" value="2"/>
</dbReference>
<dbReference type="PROSITE" id="PS00356">
    <property type="entry name" value="HTH_LACI_1"/>
    <property type="match status" value="1"/>
</dbReference>
<sequence length="352" mass="37865">MTTIHEVAKAAGVSISTVSYALSGKRPVSEKTRQRIEDAVTALGYQPDAGARMLAGRRTHIFALTEPLRADTHAPTHMAFVLATAIAARRRGYDILLLTDEQASEGMNRVAASRLVDAILVLDVAPDDERVAIARAVSTPTVFIGVPEDHNQLMCVDMDFAAVGDLAVDRLADAGYNRMMLLGQTEVSYRRSNFPRRLLHAAQDRAAERGIDLDWVTTGEIATDTAVVHSAVENALDRGHRAFIVHAVDDTHEVLLSVLAERGLAVGTDVSVISAAASFDTTALAVKLDTIPLVPQRSCELAVDLAVRQLDGERLVPEIHLLPPEYLPFGSVASSPLDSSDVRAERPAPTAD</sequence>
<dbReference type="InterPro" id="IPR046335">
    <property type="entry name" value="LacI/GalR-like_sensor"/>
</dbReference>
<dbReference type="PANTHER" id="PTHR30146">
    <property type="entry name" value="LACI-RELATED TRANSCRIPTIONAL REPRESSOR"/>
    <property type="match status" value="1"/>
</dbReference>